<evidence type="ECO:0000256" key="6">
    <source>
        <dbReference type="ARBA" id="ARBA00023125"/>
    </source>
</evidence>
<evidence type="ECO:0000259" key="13">
    <source>
        <dbReference type="PROSITE" id="PS51198"/>
    </source>
</evidence>
<reference evidence="15 16" key="1">
    <citation type="submission" date="2021-05" db="EMBL/GenBank/DDBJ databases">
        <title>Molecular characterization for Shewanella algae harboring chromosomal blaOXA-55-like strains isolated from clinical and environment sample.</title>
        <authorList>
            <person name="Ohama Y."/>
            <person name="Aoki K."/>
            <person name="Harada S."/>
            <person name="Moriya K."/>
            <person name="Ishii Y."/>
            <person name="Tateda K."/>
        </authorList>
    </citation>
    <scope>NUCLEOTIDE SEQUENCE [LARGE SCALE GENOMIC DNA]</scope>
    <source>
        <strain evidence="15 16">MBTL60-118</strain>
    </source>
</reference>
<organism evidence="15 16">
    <name type="scientific">Shewanella colwelliana</name>
    <name type="common">Alteromonas colwelliana</name>
    <dbReference type="NCBI Taxonomy" id="23"/>
    <lineage>
        <taxon>Bacteria</taxon>
        <taxon>Pseudomonadati</taxon>
        <taxon>Pseudomonadota</taxon>
        <taxon>Gammaproteobacteria</taxon>
        <taxon>Alteromonadales</taxon>
        <taxon>Shewanellaceae</taxon>
        <taxon>Shewanella</taxon>
    </lineage>
</organism>
<evidence type="ECO:0000256" key="8">
    <source>
        <dbReference type="ARBA" id="ARBA00034617"/>
    </source>
</evidence>
<name>A0ABQ4P0D7_SHECO</name>
<comment type="caution">
    <text evidence="15">The sequence shown here is derived from an EMBL/GenBank/DDBJ whole genome shotgun (WGS) entry which is preliminary data.</text>
</comment>
<keyword evidence="2 12" id="KW-0547">Nucleotide-binding</keyword>
<dbReference type="PROSITE" id="PS51217">
    <property type="entry name" value="UVRD_HELICASE_CTER"/>
    <property type="match status" value="1"/>
</dbReference>
<keyword evidence="5 12" id="KW-0067">ATP-binding</keyword>
<keyword evidence="4 12" id="KW-0347">Helicase</keyword>
<evidence type="ECO:0000256" key="10">
    <source>
        <dbReference type="ARBA" id="ARBA00034923"/>
    </source>
</evidence>
<dbReference type="InterPro" id="IPR014016">
    <property type="entry name" value="UvrD-like_ATP-bd"/>
</dbReference>
<sequence length="627" mass="70908">MSLSDEQASAAGSTEDHNLVVALPGAGKTHTMMSFIENLVVEVEHRVVALTFTAAAAAEMKARLAKKLPVAKRKQVYVSTFHSLINKQAKMHPDYKGRKLLSGQEAARTETYLLRQYLTLNKRDPSTKINYECTLSNSKKSSTLLSICRRVLHAITATAPTDSVDWRLHELGDLNEILDFENASSELYEFYVDGLAGMKVWPMDVMCYEVTKGLLEGDVEPINCTHLIVDEYQDTDPVQYCWIRSHGIGGAKITVVGDDDQSIYSFRGAMGYQGMTRFQDDFDVQLHTLTKCFRCSRDILTFAGEMIAFNDDRLDKPMNTQSTEYGSIILGGFPSDEEYLEQIRELIDAHRCGSRAILARTNQELDQIEGYLSTHEIETQRLNGSSVWESDVLKLYLAILLTILDPTSNRHLLNCLVFTHEHRSMINKLQAELNGLGLAHYQGDRSGFNDETQKLFMFCDNESYLASTKDCDKIDALLEGIEKNFKVPDKSVALVKKVLSLWPELTLLRRLQEIEKMTRKRQSKEVQDTLVTITSFHGSKGLEWDLVIVVGLDDDHIPHKMPNQAVTNVEEERRLLYVAMTRAKSKLALLWRSEPTKFIVDALGSIQESDSEMYERVKFLEDAGGDT</sequence>
<evidence type="ECO:0000256" key="4">
    <source>
        <dbReference type="ARBA" id="ARBA00022806"/>
    </source>
</evidence>
<dbReference type="Pfam" id="PF13361">
    <property type="entry name" value="UvrD_C"/>
    <property type="match status" value="2"/>
</dbReference>
<dbReference type="Gene3D" id="1.10.10.160">
    <property type="match status" value="1"/>
</dbReference>
<dbReference type="EMBL" id="BPEU01000013">
    <property type="protein sequence ID" value="GIU40923.1"/>
    <property type="molecule type" value="Genomic_DNA"/>
</dbReference>
<dbReference type="InterPro" id="IPR013986">
    <property type="entry name" value="DExx_box_DNA_helicase_dom_sf"/>
</dbReference>
<evidence type="ECO:0000256" key="3">
    <source>
        <dbReference type="ARBA" id="ARBA00022801"/>
    </source>
</evidence>
<dbReference type="Pfam" id="PF00580">
    <property type="entry name" value="UvrD-helicase"/>
    <property type="match status" value="1"/>
</dbReference>
<evidence type="ECO:0000313" key="16">
    <source>
        <dbReference type="Proteomes" id="UP000773469"/>
    </source>
</evidence>
<keyword evidence="3 12" id="KW-0378">Hydrolase</keyword>
<evidence type="ECO:0000256" key="11">
    <source>
        <dbReference type="ARBA" id="ARBA00048988"/>
    </source>
</evidence>
<evidence type="ECO:0000256" key="1">
    <source>
        <dbReference type="ARBA" id="ARBA00009922"/>
    </source>
</evidence>
<dbReference type="InterPro" id="IPR000212">
    <property type="entry name" value="DNA_helicase_UvrD/REP"/>
</dbReference>
<evidence type="ECO:0000256" key="12">
    <source>
        <dbReference type="PROSITE-ProRule" id="PRU00560"/>
    </source>
</evidence>
<keyword evidence="7" id="KW-0413">Isomerase</keyword>
<proteinExistence type="inferred from homology"/>
<gene>
    <name evidence="15" type="primary">uvrD_1</name>
    <name evidence="15" type="ORF">TUM3794_20030</name>
</gene>
<feature type="binding site" evidence="12">
    <location>
        <begin position="22"/>
        <end position="29"/>
    </location>
    <ligand>
        <name>ATP</name>
        <dbReference type="ChEBI" id="CHEBI:30616"/>
    </ligand>
</feature>
<dbReference type="SUPFAM" id="SSF52540">
    <property type="entry name" value="P-loop containing nucleoside triphosphate hydrolases"/>
    <property type="match status" value="1"/>
</dbReference>
<dbReference type="RefSeq" id="WP_220756885.1">
    <property type="nucleotide sequence ID" value="NZ_BPEU01000013.1"/>
</dbReference>
<dbReference type="InterPro" id="IPR014017">
    <property type="entry name" value="DNA_helicase_UvrD-like_C"/>
</dbReference>
<comment type="catalytic activity">
    <reaction evidence="11">
        <text>ATP + H2O = ADP + phosphate + H(+)</text>
        <dbReference type="Rhea" id="RHEA:13065"/>
        <dbReference type="ChEBI" id="CHEBI:15377"/>
        <dbReference type="ChEBI" id="CHEBI:15378"/>
        <dbReference type="ChEBI" id="CHEBI:30616"/>
        <dbReference type="ChEBI" id="CHEBI:43474"/>
        <dbReference type="ChEBI" id="CHEBI:456216"/>
        <dbReference type="EC" id="5.6.2.4"/>
    </reaction>
</comment>
<feature type="domain" description="UvrD-like helicase C-terminal" evidence="14">
    <location>
        <begin position="297"/>
        <end position="541"/>
    </location>
</feature>
<dbReference type="PANTHER" id="PTHR11070:SF2">
    <property type="entry name" value="ATP-DEPENDENT DNA HELICASE SRS2"/>
    <property type="match status" value="1"/>
</dbReference>
<dbReference type="InterPro" id="IPR027417">
    <property type="entry name" value="P-loop_NTPase"/>
</dbReference>
<dbReference type="GO" id="GO:0004386">
    <property type="term" value="F:helicase activity"/>
    <property type="evidence" value="ECO:0007669"/>
    <property type="project" value="UniProtKB-KW"/>
</dbReference>
<dbReference type="Proteomes" id="UP000773469">
    <property type="component" value="Unassembled WGS sequence"/>
</dbReference>
<evidence type="ECO:0000256" key="9">
    <source>
        <dbReference type="ARBA" id="ARBA00034808"/>
    </source>
</evidence>
<dbReference type="Gene3D" id="3.40.50.300">
    <property type="entry name" value="P-loop containing nucleotide triphosphate hydrolases"/>
    <property type="match status" value="2"/>
</dbReference>
<accession>A0ABQ4P0D7</accession>
<dbReference type="PROSITE" id="PS51198">
    <property type="entry name" value="UVRD_HELICASE_ATP_BIND"/>
    <property type="match status" value="1"/>
</dbReference>
<feature type="domain" description="UvrD-like helicase ATP-binding" evidence="13">
    <location>
        <begin position="1"/>
        <end position="296"/>
    </location>
</feature>
<comment type="similarity">
    <text evidence="1">Belongs to the helicase family. UvrD subfamily.</text>
</comment>
<dbReference type="CDD" id="cd17932">
    <property type="entry name" value="DEXQc_UvrD"/>
    <property type="match status" value="1"/>
</dbReference>
<evidence type="ECO:0000256" key="7">
    <source>
        <dbReference type="ARBA" id="ARBA00023235"/>
    </source>
</evidence>
<evidence type="ECO:0000256" key="5">
    <source>
        <dbReference type="ARBA" id="ARBA00022840"/>
    </source>
</evidence>
<evidence type="ECO:0000259" key="14">
    <source>
        <dbReference type="PROSITE" id="PS51217"/>
    </source>
</evidence>
<comment type="catalytic activity">
    <reaction evidence="8">
        <text>Couples ATP hydrolysis with the unwinding of duplex DNA by translocating in the 3'-5' direction.</text>
        <dbReference type="EC" id="5.6.2.4"/>
    </reaction>
</comment>
<evidence type="ECO:0000256" key="2">
    <source>
        <dbReference type="ARBA" id="ARBA00022741"/>
    </source>
</evidence>
<dbReference type="Gene3D" id="1.10.486.10">
    <property type="entry name" value="PCRA, domain 4"/>
    <property type="match status" value="1"/>
</dbReference>
<dbReference type="EC" id="5.6.2.4" evidence="9"/>
<dbReference type="PANTHER" id="PTHR11070">
    <property type="entry name" value="UVRD / RECB / PCRA DNA HELICASE FAMILY MEMBER"/>
    <property type="match status" value="1"/>
</dbReference>
<evidence type="ECO:0000313" key="15">
    <source>
        <dbReference type="EMBL" id="GIU40923.1"/>
    </source>
</evidence>
<protein>
    <recommendedName>
        <fullName evidence="9">DNA 3'-5' helicase</fullName>
        <ecNumber evidence="9">5.6.2.4</ecNumber>
    </recommendedName>
    <alternativeName>
        <fullName evidence="10">DNA 3'-5' helicase II</fullName>
    </alternativeName>
</protein>
<keyword evidence="6" id="KW-0238">DNA-binding</keyword>
<keyword evidence="16" id="KW-1185">Reference proteome</keyword>